<feature type="transmembrane region" description="Helical" evidence="12">
    <location>
        <begin position="290"/>
        <end position="317"/>
    </location>
</feature>
<dbReference type="InterPro" id="IPR003317">
    <property type="entry name" value="Cyt-d_oxidase_su2"/>
</dbReference>
<protein>
    <submittedName>
        <fullName evidence="13">Cytochrome d ubiquinol oxidase subunit II</fullName>
    </submittedName>
</protein>
<evidence type="ECO:0000256" key="7">
    <source>
        <dbReference type="ARBA" id="ARBA00022723"/>
    </source>
</evidence>
<keyword evidence="8" id="KW-0249">Electron transport</keyword>
<dbReference type="Pfam" id="PF02322">
    <property type="entry name" value="Cyt_bd_oxida_II"/>
    <property type="match status" value="1"/>
</dbReference>
<keyword evidence="4" id="KW-1003">Cell membrane</keyword>
<keyword evidence="3" id="KW-0813">Transport</keyword>
<dbReference type="GO" id="GO:0070069">
    <property type="term" value="C:cytochrome complex"/>
    <property type="evidence" value="ECO:0007669"/>
    <property type="project" value="TreeGrafter"/>
</dbReference>
<dbReference type="EMBL" id="QOUI01000003">
    <property type="protein sequence ID" value="RCK70478.1"/>
    <property type="molecule type" value="Genomic_DNA"/>
</dbReference>
<evidence type="ECO:0000256" key="8">
    <source>
        <dbReference type="ARBA" id="ARBA00022982"/>
    </source>
</evidence>
<keyword evidence="9 12" id="KW-1133">Transmembrane helix</keyword>
<sequence length="337" mass="36329">MDLRVLWFGLVAVLWTGYLVLEGFDFGVGMLLPAARDRAERRVMINTVGPVFDANEVWLITAVGATFAAFPDWYATLFSGFYLPMLLVLLALIVRNVGFEFRHKRDDLTWQRRWEWAIVLGSAVPAALWGLVLSSLVGGVPVNAEGEVVGSVLTPYGLLGALLTTSLFLTHGALFVGLKTVGDIRVRARRWALASGLLTVAVAAVFLAWTVLGQATSPWPAVPALLVLVGLVGGLVAARDGREGWAFAGTALATAALVATLFVTLFPRVMVSSLDPAWSLTVSGSSSTDYTLGIMTVAAIVVTPVVIGYQCWTYWVFRKRLGTHHMPDAQLVAAGRR</sequence>
<feature type="transmembrane region" description="Helical" evidence="12">
    <location>
        <begin position="114"/>
        <end position="136"/>
    </location>
</feature>
<evidence type="ECO:0000313" key="14">
    <source>
        <dbReference type="Proteomes" id="UP000252770"/>
    </source>
</evidence>
<keyword evidence="6 12" id="KW-0812">Transmembrane</keyword>
<feature type="transmembrane region" description="Helical" evidence="12">
    <location>
        <begin position="156"/>
        <end position="178"/>
    </location>
</feature>
<keyword evidence="7" id="KW-0479">Metal-binding</keyword>
<keyword evidence="10" id="KW-0408">Iron</keyword>
<name>A0A367YXC0_9ACTN</name>
<feature type="transmembrane region" description="Helical" evidence="12">
    <location>
        <begin position="245"/>
        <end position="270"/>
    </location>
</feature>
<evidence type="ECO:0000256" key="3">
    <source>
        <dbReference type="ARBA" id="ARBA00022448"/>
    </source>
</evidence>
<organism evidence="13 14">
    <name type="scientific">Desertihabitans brevis</name>
    <dbReference type="NCBI Taxonomy" id="2268447"/>
    <lineage>
        <taxon>Bacteria</taxon>
        <taxon>Bacillati</taxon>
        <taxon>Actinomycetota</taxon>
        <taxon>Actinomycetes</taxon>
        <taxon>Propionibacteriales</taxon>
        <taxon>Propionibacteriaceae</taxon>
        <taxon>Desertihabitans</taxon>
    </lineage>
</organism>
<dbReference type="GO" id="GO:0009055">
    <property type="term" value="F:electron transfer activity"/>
    <property type="evidence" value="ECO:0007669"/>
    <property type="project" value="TreeGrafter"/>
</dbReference>
<evidence type="ECO:0000256" key="11">
    <source>
        <dbReference type="ARBA" id="ARBA00023136"/>
    </source>
</evidence>
<accession>A0A367YXC0</accession>
<evidence type="ECO:0000256" key="1">
    <source>
        <dbReference type="ARBA" id="ARBA00004651"/>
    </source>
</evidence>
<dbReference type="RefSeq" id="WP_114126022.1">
    <property type="nucleotide sequence ID" value="NZ_QOUI01000003.1"/>
</dbReference>
<evidence type="ECO:0000256" key="10">
    <source>
        <dbReference type="ARBA" id="ARBA00023004"/>
    </source>
</evidence>
<feature type="transmembrane region" description="Helical" evidence="12">
    <location>
        <begin position="218"/>
        <end position="238"/>
    </location>
</feature>
<dbReference type="Proteomes" id="UP000252770">
    <property type="component" value="Unassembled WGS sequence"/>
</dbReference>
<dbReference type="PIRSF" id="PIRSF000267">
    <property type="entry name" value="Cyt_oxidse_sub2"/>
    <property type="match status" value="1"/>
</dbReference>
<reference evidence="13 14" key="1">
    <citation type="submission" date="2018-07" db="EMBL/GenBank/DDBJ databases">
        <title>Desertimonas flava gen. nov. sp. nov.</title>
        <authorList>
            <person name="Liu S."/>
        </authorList>
    </citation>
    <scope>NUCLEOTIDE SEQUENCE [LARGE SCALE GENOMIC DNA]</scope>
    <source>
        <strain evidence="13 14">16Sb5-5</strain>
    </source>
</reference>
<evidence type="ECO:0000256" key="12">
    <source>
        <dbReference type="SAM" id="Phobius"/>
    </source>
</evidence>
<dbReference type="GO" id="GO:0005886">
    <property type="term" value="C:plasma membrane"/>
    <property type="evidence" value="ECO:0007669"/>
    <property type="project" value="UniProtKB-SubCell"/>
</dbReference>
<dbReference type="GO" id="GO:0016682">
    <property type="term" value="F:oxidoreductase activity, acting on diphenols and related substances as donors, oxygen as acceptor"/>
    <property type="evidence" value="ECO:0007669"/>
    <property type="project" value="TreeGrafter"/>
</dbReference>
<dbReference type="NCBIfam" id="TIGR00203">
    <property type="entry name" value="cydB"/>
    <property type="match status" value="1"/>
</dbReference>
<evidence type="ECO:0000256" key="9">
    <source>
        <dbReference type="ARBA" id="ARBA00022989"/>
    </source>
</evidence>
<evidence type="ECO:0000256" key="2">
    <source>
        <dbReference type="ARBA" id="ARBA00007543"/>
    </source>
</evidence>
<evidence type="ECO:0000256" key="4">
    <source>
        <dbReference type="ARBA" id="ARBA00022475"/>
    </source>
</evidence>
<comment type="subcellular location">
    <subcellularLocation>
        <location evidence="1">Cell membrane</location>
        <topology evidence="1">Multi-pass membrane protein</topology>
    </subcellularLocation>
</comment>
<feature type="transmembrane region" description="Helical" evidence="12">
    <location>
        <begin position="73"/>
        <end position="94"/>
    </location>
</feature>
<feature type="transmembrane region" description="Helical" evidence="12">
    <location>
        <begin position="44"/>
        <end position="67"/>
    </location>
</feature>
<keyword evidence="11 12" id="KW-0472">Membrane</keyword>
<comment type="similarity">
    <text evidence="2">Belongs to the cytochrome ubiquinol oxidase subunit 2 family.</text>
</comment>
<feature type="transmembrane region" description="Helical" evidence="12">
    <location>
        <begin position="190"/>
        <end position="212"/>
    </location>
</feature>
<keyword evidence="5" id="KW-0349">Heme</keyword>
<dbReference type="GO" id="GO:0046872">
    <property type="term" value="F:metal ion binding"/>
    <property type="evidence" value="ECO:0007669"/>
    <property type="project" value="UniProtKB-KW"/>
</dbReference>
<comment type="caution">
    <text evidence="13">The sequence shown here is derived from an EMBL/GenBank/DDBJ whole genome shotgun (WGS) entry which is preliminary data.</text>
</comment>
<evidence type="ECO:0000313" key="13">
    <source>
        <dbReference type="EMBL" id="RCK70478.1"/>
    </source>
</evidence>
<feature type="transmembrane region" description="Helical" evidence="12">
    <location>
        <begin position="6"/>
        <end position="32"/>
    </location>
</feature>
<gene>
    <name evidence="13" type="primary">cydB</name>
    <name evidence="13" type="ORF">DT076_06545</name>
</gene>
<keyword evidence="14" id="KW-1185">Reference proteome</keyword>
<dbReference type="AlphaFoldDB" id="A0A367YXC0"/>
<dbReference type="GO" id="GO:0019646">
    <property type="term" value="P:aerobic electron transport chain"/>
    <property type="evidence" value="ECO:0007669"/>
    <property type="project" value="TreeGrafter"/>
</dbReference>
<evidence type="ECO:0000256" key="5">
    <source>
        <dbReference type="ARBA" id="ARBA00022617"/>
    </source>
</evidence>
<proteinExistence type="inferred from homology"/>
<dbReference type="PANTHER" id="PTHR43141">
    <property type="entry name" value="CYTOCHROME BD2 SUBUNIT II"/>
    <property type="match status" value="1"/>
</dbReference>
<evidence type="ECO:0000256" key="6">
    <source>
        <dbReference type="ARBA" id="ARBA00022692"/>
    </source>
</evidence>
<dbReference type="PANTHER" id="PTHR43141:SF5">
    <property type="entry name" value="CYTOCHROME BD-I UBIQUINOL OXIDASE SUBUNIT 2"/>
    <property type="match status" value="1"/>
</dbReference>